<protein>
    <recommendedName>
        <fullName evidence="3">OsmC/Ohr family protein</fullName>
    </recommendedName>
</protein>
<dbReference type="PANTHER" id="PTHR42830:SF2">
    <property type="entry name" value="OSMC_OHR FAMILY PROTEIN"/>
    <property type="match status" value="1"/>
</dbReference>
<dbReference type="PATRIC" id="fig|1237149.3.peg.2010"/>
<dbReference type="PANTHER" id="PTHR42830">
    <property type="entry name" value="OSMOTICALLY INDUCIBLE FAMILY PROTEIN"/>
    <property type="match status" value="1"/>
</dbReference>
<dbReference type="AlphaFoldDB" id="L8JWB2"/>
<comment type="caution">
    <text evidence="1">The sequence shown here is derived from an EMBL/GenBank/DDBJ whole genome shotgun (WGS) entry which is preliminary data.</text>
</comment>
<dbReference type="InterPro" id="IPR036102">
    <property type="entry name" value="OsmC/Ohrsf"/>
</dbReference>
<dbReference type="Gene3D" id="3.30.300.20">
    <property type="match status" value="1"/>
</dbReference>
<dbReference type="Proteomes" id="UP000011135">
    <property type="component" value="Unassembled WGS sequence"/>
</dbReference>
<dbReference type="SUPFAM" id="SSF82784">
    <property type="entry name" value="OsmC-like"/>
    <property type="match status" value="1"/>
</dbReference>
<dbReference type="InterPro" id="IPR003718">
    <property type="entry name" value="OsmC/Ohr_fam"/>
</dbReference>
<keyword evidence="2" id="KW-1185">Reference proteome</keyword>
<proteinExistence type="predicted"/>
<dbReference type="eggNOG" id="COG1764">
    <property type="taxonomic scope" value="Bacteria"/>
</dbReference>
<dbReference type="EMBL" id="AMZN01000031">
    <property type="protein sequence ID" value="ELR71904.1"/>
    <property type="molecule type" value="Genomic_DNA"/>
</dbReference>
<name>L8JWB2_9BACT</name>
<sequence>MEPHFYNVNVTWSSHRKGVMHSPELNDESSKNQHIEVATPPQFPQGMPGIWSPEHLFTAAVSSCFMTTFLAVAESSKLAFKSFSCQSSGKLEKLDGKLQMSEVYIEPRVTIFDEDDFDRTIRILVKAETACLISNSITAKVVMKPIIEYAALVSRT</sequence>
<dbReference type="OrthoDB" id="9795405at2"/>
<evidence type="ECO:0000313" key="1">
    <source>
        <dbReference type="EMBL" id="ELR71904.1"/>
    </source>
</evidence>
<organism evidence="1 2">
    <name type="scientific">Fulvivirga imtechensis AK7</name>
    <dbReference type="NCBI Taxonomy" id="1237149"/>
    <lineage>
        <taxon>Bacteria</taxon>
        <taxon>Pseudomonadati</taxon>
        <taxon>Bacteroidota</taxon>
        <taxon>Cytophagia</taxon>
        <taxon>Cytophagales</taxon>
        <taxon>Fulvivirgaceae</taxon>
        <taxon>Fulvivirga</taxon>
    </lineage>
</organism>
<dbReference type="RefSeq" id="WP_009579530.1">
    <property type="nucleotide sequence ID" value="NZ_AMZN01000031.1"/>
</dbReference>
<evidence type="ECO:0008006" key="3">
    <source>
        <dbReference type="Google" id="ProtNLM"/>
    </source>
</evidence>
<dbReference type="Pfam" id="PF02566">
    <property type="entry name" value="OsmC"/>
    <property type="match status" value="1"/>
</dbReference>
<dbReference type="STRING" id="1237149.C900_02143"/>
<accession>L8JWB2</accession>
<evidence type="ECO:0000313" key="2">
    <source>
        <dbReference type="Proteomes" id="UP000011135"/>
    </source>
</evidence>
<reference evidence="1 2" key="1">
    <citation type="submission" date="2012-12" db="EMBL/GenBank/DDBJ databases">
        <title>Genome assembly of Fulvivirga imtechensis AK7.</title>
        <authorList>
            <person name="Nupur N."/>
            <person name="Khatri I."/>
            <person name="Kumar R."/>
            <person name="Subramanian S."/>
            <person name="Pinnaka A."/>
        </authorList>
    </citation>
    <scope>NUCLEOTIDE SEQUENCE [LARGE SCALE GENOMIC DNA]</scope>
    <source>
        <strain evidence="1 2">AK7</strain>
    </source>
</reference>
<dbReference type="InterPro" id="IPR015946">
    <property type="entry name" value="KH_dom-like_a/b"/>
</dbReference>
<gene>
    <name evidence="1" type="ORF">C900_02143</name>
</gene>
<dbReference type="InterPro" id="IPR052707">
    <property type="entry name" value="OsmC_Ohr_Peroxiredoxin"/>
</dbReference>